<sequence length="672" mass="76842">MDQETIIGILVDVSGSMQESLKINVGYGDNDISRIQTVIKTILDIFKREAELHIAKKVFSLAFGIYGDEEKGETVVCDLLALVRLSVNLKTQMDIPNRKTNLDRFLKSREVMDAKEYINKHLTSEECAFIYALSQREGNESKINEIIESLPFVCTHGWLIQDVNNEIDGFFIMLSNIGLSFAKKAKHEMSATKTKKAANNAKRDFMLNEFKKIEHPNVVNITEAIDILESAQDEETINGKLDKEKLDKILEHIEPYIYGCTPMCKALELAKPLFSAHYRNKILFLITDGGATDGDPTKFVQDFKDNNITVIVCLLTATHIKNPRQLHYKIENRWPKWERNMLKLATAIDNVHPLMSILLERGWKLAPEGRSRLFFQANHPDIVSEIGDIISADNNDLVLNVITRAYLDEYINPDKLIEKKEIQPPHQKGGTCYANSAAYVIYLSLKRIYKREGQEVTFDDLRKDMINKYKDKGAVTKKVLDEYCSKYNLKCAEVNETEAKIAVSKRRAVATIFALEDDQWNDFENFYASNKKGILRKCHLRHTKSNKKSGHAVILVKVTPEYLLLMNSWGSAFADDGFFRVENAAVLNMQFFDVFWTVNDLKKEEKAAYYEMKKSGAMFIDKIPASIKSLPYTCPKCTRTSPANTFAGHFQEAICPKCEQRFIPLLLYFAMF</sequence>
<evidence type="ECO:0000313" key="2">
    <source>
        <dbReference type="WBParaSite" id="ES5_v2.g14028.t1"/>
    </source>
</evidence>
<organism evidence="1 2">
    <name type="scientific">Panagrolaimus sp. ES5</name>
    <dbReference type="NCBI Taxonomy" id="591445"/>
    <lineage>
        <taxon>Eukaryota</taxon>
        <taxon>Metazoa</taxon>
        <taxon>Ecdysozoa</taxon>
        <taxon>Nematoda</taxon>
        <taxon>Chromadorea</taxon>
        <taxon>Rhabditida</taxon>
        <taxon>Tylenchina</taxon>
        <taxon>Panagrolaimomorpha</taxon>
        <taxon>Panagrolaimoidea</taxon>
        <taxon>Panagrolaimidae</taxon>
        <taxon>Panagrolaimus</taxon>
    </lineage>
</organism>
<proteinExistence type="predicted"/>
<dbReference type="Proteomes" id="UP000887579">
    <property type="component" value="Unplaced"/>
</dbReference>
<reference evidence="2" key="1">
    <citation type="submission" date="2022-11" db="UniProtKB">
        <authorList>
            <consortium name="WormBaseParasite"/>
        </authorList>
    </citation>
    <scope>IDENTIFICATION</scope>
</reference>
<protein>
    <submittedName>
        <fullName evidence="2">Peptidase C1A papain C-terminal domain-containing protein</fullName>
    </submittedName>
</protein>
<dbReference type="WBParaSite" id="ES5_v2.g14028.t1">
    <property type="protein sequence ID" value="ES5_v2.g14028.t1"/>
    <property type="gene ID" value="ES5_v2.g14028"/>
</dbReference>
<accession>A0AC34FA21</accession>
<evidence type="ECO:0000313" key="1">
    <source>
        <dbReference type="Proteomes" id="UP000887579"/>
    </source>
</evidence>
<name>A0AC34FA21_9BILA</name>